<protein>
    <submittedName>
        <fullName evidence="3">S41 family peptidase</fullName>
    </submittedName>
</protein>
<dbReference type="SUPFAM" id="SSF52096">
    <property type="entry name" value="ClpP/crotonase"/>
    <property type="match status" value="1"/>
</dbReference>
<evidence type="ECO:0000313" key="4">
    <source>
        <dbReference type="Proteomes" id="UP001449657"/>
    </source>
</evidence>
<name>A0ABZ2Z4W0_9BACT</name>
<dbReference type="PANTHER" id="PTHR32060:SF30">
    <property type="entry name" value="CARBOXY-TERMINAL PROCESSING PROTEASE CTPA"/>
    <property type="match status" value="1"/>
</dbReference>
<dbReference type="PANTHER" id="PTHR32060">
    <property type="entry name" value="TAIL-SPECIFIC PROTEASE"/>
    <property type="match status" value="1"/>
</dbReference>
<evidence type="ECO:0000259" key="2">
    <source>
        <dbReference type="SMART" id="SM00245"/>
    </source>
</evidence>
<feature type="chain" id="PRO_5046291732" evidence="1">
    <location>
        <begin position="21"/>
        <end position="778"/>
    </location>
</feature>
<reference evidence="3 4" key="1">
    <citation type="submission" date="2024-03" db="EMBL/GenBank/DDBJ databases">
        <title>Chitinophaga caseinilytica sp. nov., a casein hydrolysing bacterium isolated from forest soil.</title>
        <authorList>
            <person name="Lee D.S."/>
            <person name="Han D.M."/>
            <person name="Baek J.H."/>
            <person name="Choi D.G."/>
            <person name="Jeon J.H."/>
            <person name="Jeon C.O."/>
        </authorList>
    </citation>
    <scope>NUCLEOTIDE SEQUENCE [LARGE SCALE GENOMIC DNA]</scope>
    <source>
        <strain evidence="3 4">KACC 19118</strain>
    </source>
</reference>
<organism evidence="3 4">
    <name type="scientific">Chitinophaga caseinilytica</name>
    <dbReference type="NCBI Taxonomy" id="2267521"/>
    <lineage>
        <taxon>Bacteria</taxon>
        <taxon>Pseudomonadati</taxon>
        <taxon>Bacteroidota</taxon>
        <taxon>Chitinophagia</taxon>
        <taxon>Chitinophagales</taxon>
        <taxon>Chitinophagaceae</taxon>
        <taxon>Chitinophaga</taxon>
    </lineage>
</organism>
<feature type="domain" description="Tail specific protease" evidence="2">
    <location>
        <begin position="528"/>
        <end position="743"/>
    </location>
</feature>
<accession>A0ABZ2Z4W0</accession>
<keyword evidence="4" id="KW-1185">Reference proteome</keyword>
<dbReference type="SMART" id="SM00245">
    <property type="entry name" value="TSPc"/>
    <property type="match status" value="1"/>
</dbReference>
<dbReference type="EMBL" id="CP150096">
    <property type="protein sequence ID" value="WZN45544.1"/>
    <property type="molecule type" value="Genomic_DNA"/>
</dbReference>
<dbReference type="RefSeq" id="WP_341840296.1">
    <property type="nucleotide sequence ID" value="NZ_CP149792.1"/>
</dbReference>
<dbReference type="InterPro" id="IPR029045">
    <property type="entry name" value="ClpP/crotonase-like_dom_sf"/>
</dbReference>
<dbReference type="Gene3D" id="3.90.226.10">
    <property type="entry name" value="2-enoyl-CoA Hydratase, Chain A, domain 1"/>
    <property type="match status" value="1"/>
</dbReference>
<evidence type="ECO:0000256" key="1">
    <source>
        <dbReference type="SAM" id="SignalP"/>
    </source>
</evidence>
<dbReference type="Pfam" id="PF03572">
    <property type="entry name" value="Peptidase_S41"/>
    <property type="match status" value="1"/>
</dbReference>
<gene>
    <name evidence="3" type="ORF">WJU22_21835</name>
</gene>
<sequence length="778" mass="85817">MLRTSLFLTLFLFSCVTAMAQTARQAINQYTFARLYGYVRFFHPSDAGVVTDWDALAIYGAQAVDGAKNAAELKSALEGIFHPIAPTLRIYETGKPALGPLEAPRDAGRMKVVMWQHSGYGPGGGIYKSIRTNSYNFLPKATGLQGGGFTNITTQLDAKPYRGRKFRFTAASLATNLRDAYGQFWVRVDRVGDGIGFFDNMDNRRIMGVSQKWRRDTIAGTVDPDAESINFGAFVIREGDFLIDDLRLEVEMPEGWKTLDFNGNFENDKPGKDPSGWSYDENDKSIILAVESGSPPEGKQALRIGRAGEPIKAEYASQLFPIDLAAGTFLHKDLGNGLTIDMPMALWGDGKTTFPATDTIAARALSQQRAAGLSAPLTGENLYLRLANVCITWNIYQHFHPYFKEWTTNWDQDLQTAIADCYRDKTPAGFERTLARLNARLHDGHTYVAGPQTFVDRRFLPLQLAWADNSLVVTAVFSPDTKAKRGNVITAINGIPTQEYLKQRSAFVSAGSANAMMRQTIGSLCVSKPDSSLQLTFRSGNGQTWREKVPFSIPANEYYGKLPNTRPAAFDSLGSGIVYIDLSRLGWNEMKEKLDEIAAAKGVVVDLRGYPKDENGSQIIGHLITKKDKDKWMHTQRITRPDHENTGWDSFGWNLTPKKPHIAGKTVFLTDGSAISYAESVMGYIKDQQLATIIGEPTAGANGNVTGVNLPGGYTFRYTGMKVTQHNGAQHFTKGIEPDILVKPTIKGIIDNKDELLEKAVDVIKNGQATVKNGREAK</sequence>
<dbReference type="Proteomes" id="UP001449657">
    <property type="component" value="Chromosome"/>
</dbReference>
<dbReference type="InterPro" id="IPR005151">
    <property type="entry name" value="Tail-specific_protease"/>
</dbReference>
<evidence type="ECO:0000313" key="3">
    <source>
        <dbReference type="EMBL" id="WZN45544.1"/>
    </source>
</evidence>
<feature type="signal peptide" evidence="1">
    <location>
        <begin position="1"/>
        <end position="20"/>
    </location>
</feature>
<keyword evidence="1" id="KW-0732">Signal</keyword>
<dbReference type="PROSITE" id="PS51257">
    <property type="entry name" value="PROKAR_LIPOPROTEIN"/>
    <property type="match status" value="1"/>
</dbReference>
<proteinExistence type="predicted"/>